<reference evidence="2" key="1">
    <citation type="journal article" date="2020" name="Fungal Divers.">
        <title>Resolving the Mortierellaceae phylogeny through synthesis of multi-gene phylogenetics and phylogenomics.</title>
        <authorList>
            <person name="Vandepol N."/>
            <person name="Liber J."/>
            <person name="Desiro A."/>
            <person name="Na H."/>
            <person name="Kennedy M."/>
            <person name="Barry K."/>
            <person name="Grigoriev I.V."/>
            <person name="Miller A.N."/>
            <person name="O'Donnell K."/>
            <person name="Stajich J.E."/>
            <person name="Bonito G."/>
        </authorList>
    </citation>
    <scope>NUCLEOTIDE SEQUENCE</scope>
    <source>
        <strain evidence="2">KOD948</strain>
    </source>
</reference>
<dbReference type="Proteomes" id="UP000726737">
    <property type="component" value="Unassembled WGS sequence"/>
</dbReference>
<gene>
    <name evidence="2" type="ORF">BG011_001376</name>
</gene>
<feature type="compositionally biased region" description="Low complexity" evidence="1">
    <location>
        <begin position="579"/>
        <end position="590"/>
    </location>
</feature>
<dbReference type="OrthoDB" id="2397774at2759"/>
<protein>
    <recommendedName>
        <fullName evidence="4">Zn(2)-C6 fungal-type domain-containing protein</fullName>
    </recommendedName>
</protein>
<feature type="region of interest" description="Disordered" evidence="1">
    <location>
        <begin position="163"/>
        <end position="202"/>
    </location>
</feature>
<feature type="region of interest" description="Disordered" evidence="1">
    <location>
        <begin position="579"/>
        <end position="616"/>
    </location>
</feature>
<name>A0A9P6U580_9FUNG</name>
<evidence type="ECO:0000256" key="1">
    <source>
        <dbReference type="SAM" id="MobiDB-lite"/>
    </source>
</evidence>
<comment type="caution">
    <text evidence="2">The sequence shown here is derived from an EMBL/GenBank/DDBJ whole genome shotgun (WGS) entry which is preliminary data.</text>
</comment>
<evidence type="ECO:0008006" key="4">
    <source>
        <dbReference type="Google" id="ProtNLM"/>
    </source>
</evidence>
<feature type="compositionally biased region" description="Low complexity" evidence="1">
    <location>
        <begin position="164"/>
        <end position="180"/>
    </location>
</feature>
<dbReference type="GO" id="GO:0008270">
    <property type="term" value="F:zinc ion binding"/>
    <property type="evidence" value="ECO:0007669"/>
    <property type="project" value="InterPro"/>
</dbReference>
<dbReference type="InterPro" id="IPR036864">
    <property type="entry name" value="Zn2-C6_fun-type_DNA-bd_sf"/>
</dbReference>
<feature type="compositionally biased region" description="Low complexity" evidence="1">
    <location>
        <begin position="432"/>
        <end position="449"/>
    </location>
</feature>
<evidence type="ECO:0000313" key="2">
    <source>
        <dbReference type="EMBL" id="KAG0261073.1"/>
    </source>
</evidence>
<dbReference type="CDD" id="cd00067">
    <property type="entry name" value="GAL4"/>
    <property type="match status" value="1"/>
</dbReference>
<dbReference type="SUPFAM" id="SSF57701">
    <property type="entry name" value="Zn2/Cys6 DNA-binding domain"/>
    <property type="match status" value="1"/>
</dbReference>
<keyword evidence="3" id="KW-1185">Reference proteome</keyword>
<feature type="region of interest" description="Disordered" evidence="1">
    <location>
        <begin position="419"/>
        <end position="467"/>
    </location>
</feature>
<organism evidence="2 3">
    <name type="scientific">Mortierella polycephala</name>
    <dbReference type="NCBI Taxonomy" id="41804"/>
    <lineage>
        <taxon>Eukaryota</taxon>
        <taxon>Fungi</taxon>
        <taxon>Fungi incertae sedis</taxon>
        <taxon>Mucoromycota</taxon>
        <taxon>Mortierellomycotina</taxon>
        <taxon>Mortierellomycetes</taxon>
        <taxon>Mortierellales</taxon>
        <taxon>Mortierellaceae</taxon>
        <taxon>Mortierella</taxon>
    </lineage>
</organism>
<sequence>MPLQEFKFHADNSVSMHSAAAINRKSCDHCFLNRKTCDKVRLDANSGEKCKRCAKDNRPCTFTPTVHLYHIADCVGLNNCRAKVNQAIGGRKKDAQIKTVEIPINLDMDSQVDMVLFDFLQKQSNLLMYNNRIKSYLVEDLLGISPDHDSEVSSIFDQCAQGQSISSNSVSPSPSPSKRSFMNNSGIPSSSCSSSQGPTKYRIMSPVEPQQSYRVHPYVHHQRSNSDDRGRHTPRGPYSPAIRPLEDISSSRPQSMVNGEAFAGIASNPGSLSPIDAVNLNQRRHSDNMAVNVMPYNTPMGSVSSPYQQHQMVQQQPAHPYAQQSPYPQASFFPQIQAQPQQQSMNSYRTTSPFPPSPVAPSPIQTSPLPPSPLELALTINTDFGSLNNLSNQNLPSLFDTNLTMGSDSQVQTPFQAYSPRYQYQRHRRGLSSSSTKSSRSMSSMASASDNTNNYPGTPATPAKDPAPMVITTTNAEGNEVGFYYAVPDEKLNPNCSDADLFQDFTMMDEAVGEEFVWIENLFEDSLLPDANVMTVGSREASGTIASYAASTTSAIPIPNPNAAIMGTYVAAQQQNQLQQQQQQQQQQSQWSDQCSFEPPSLGSECAGRFSQSLQG</sequence>
<feature type="region of interest" description="Disordered" evidence="1">
    <location>
        <begin position="220"/>
        <end position="246"/>
    </location>
</feature>
<dbReference type="InterPro" id="IPR001138">
    <property type="entry name" value="Zn2Cys6_DnaBD"/>
</dbReference>
<dbReference type="AlphaFoldDB" id="A0A9P6U580"/>
<accession>A0A9P6U580</accession>
<proteinExistence type="predicted"/>
<dbReference type="EMBL" id="JAAAJA010000136">
    <property type="protein sequence ID" value="KAG0261073.1"/>
    <property type="molecule type" value="Genomic_DNA"/>
</dbReference>
<evidence type="ECO:0000313" key="3">
    <source>
        <dbReference type="Proteomes" id="UP000726737"/>
    </source>
</evidence>
<dbReference type="GO" id="GO:0000981">
    <property type="term" value="F:DNA-binding transcription factor activity, RNA polymerase II-specific"/>
    <property type="evidence" value="ECO:0007669"/>
    <property type="project" value="InterPro"/>
</dbReference>
<feature type="region of interest" description="Disordered" evidence="1">
    <location>
        <begin position="336"/>
        <end position="371"/>
    </location>
</feature>